<name>A0A1I5TLQ5_9SPHN</name>
<proteinExistence type="predicted"/>
<dbReference type="PANTHER" id="PTHR33121:SF15">
    <property type="entry name" value="BLUE LIGHT- AND TEMPERATURE-REGULATED ANTIREPRESSOR BLUF"/>
    <property type="match status" value="1"/>
</dbReference>
<dbReference type="Proteomes" id="UP000199586">
    <property type="component" value="Unassembled WGS sequence"/>
</dbReference>
<dbReference type="SMART" id="SM00052">
    <property type="entry name" value="EAL"/>
    <property type="match status" value="1"/>
</dbReference>
<evidence type="ECO:0000259" key="1">
    <source>
        <dbReference type="PROSITE" id="PS50883"/>
    </source>
</evidence>
<gene>
    <name evidence="2" type="ORF">SAMN04488241_10888</name>
</gene>
<dbReference type="STRING" id="634430.SAMN04488241_10888"/>
<dbReference type="GO" id="GO:0071111">
    <property type="term" value="F:cyclic-guanylate-specific phosphodiesterase activity"/>
    <property type="evidence" value="ECO:0007669"/>
    <property type="project" value="InterPro"/>
</dbReference>
<keyword evidence="3" id="KW-1185">Reference proteome</keyword>
<dbReference type="CDD" id="cd01948">
    <property type="entry name" value="EAL"/>
    <property type="match status" value="1"/>
</dbReference>
<protein>
    <submittedName>
        <fullName evidence="2">EAL domain, c-di-GMP-specific phosphodiesterase class I (Or its enzymatically inactive variant)</fullName>
    </submittedName>
</protein>
<feature type="domain" description="EAL" evidence="1">
    <location>
        <begin position="1"/>
        <end position="250"/>
    </location>
</feature>
<reference evidence="2 3" key="1">
    <citation type="submission" date="2016-10" db="EMBL/GenBank/DDBJ databases">
        <authorList>
            <person name="de Groot N.N."/>
        </authorList>
    </citation>
    <scope>NUCLEOTIDE SEQUENCE [LARGE SCALE GENOMIC DNA]</scope>
    <source>
        <strain evidence="2 3">CGMCC 1.9113</strain>
    </source>
</reference>
<organism evidence="2 3">
    <name type="scientific">Sphingomonas rubra</name>
    <dbReference type="NCBI Taxonomy" id="634430"/>
    <lineage>
        <taxon>Bacteria</taxon>
        <taxon>Pseudomonadati</taxon>
        <taxon>Pseudomonadota</taxon>
        <taxon>Alphaproteobacteria</taxon>
        <taxon>Sphingomonadales</taxon>
        <taxon>Sphingomonadaceae</taxon>
        <taxon>Sphingomonas</taxon>
    </lineage>
</organism>
<dbReference type="PROSITE" id="PS50883">
    <property type="entry name" value="EAL"/>
    <property type="match status" value="1"/>
</dbReference>
<evidence type="ECO:0000313" key="3">
    <source>
        <dbReference type="Proteomes" id="UP000199586"/>
    </source>
</evidence>
<dbReference type="Pfam" id="PF00563">
    <property type="entry name" value="EAL"/>
    <property type="match status" value="1"/>
</dbReference>
<evidence type="ECO:0000313" key="2">
    <source>
        <dbReference type="EMBL" id="SFP83256.1"/>
    </source>
</evidence>
<dbReference type="AlphaFoldDB" id="A0A1I5TLQ5"/>
<dbReference type="InterPro" id="IPR001633">
    <property type="entry name" value="EAL_dom"/>
</dbReference>
<dbReference type="Gene3D" id="3.20.20.450">
    <property type="entry name" value="EAL domain"/>
    <property type="match status" value="1"/>
</dbReference>
<dbReference type="InterPro" id="IPR035919">
    <property type="entry name" value="EAL_sf"/>
</dbReference>
<dbReference type="PANTHER" id="PTHR33121">
    <property type="entry name" value="CYCLIC DI-GMP PHOSPHODIESTERASE PDEF"/>
    <property type="match status" value="1"/>
</dbReference>
<dbReference type="InterPro" id="IPR050706">
    <property type="entry name" value="Cyclic-di-GMP_PDE-like"/>
</dbReference>
<accession>A0A1I5TLQ5</accession>
<dbReference type="SUPFAM" id="SSF141868">
    <property type="entry name" value="EAL domain-like"/>
    <property type="match status" value="1"/>
</dbReference>
<dbReference type="EMBL" id="FOXP01000008">
    <property type="protein sequence ID" value="SFP83256.1"/>
    <property type="molecule type" value="Genomic_DNA"/>
</dbReference>
<sequence>MSSGCQGCRKEQMDFSIAMAFQPIVDVRTGRPFAYEALVRGANGESAADVLAQVTADNRYAFDQQCRVAAIEGAVAAGIADTDARLSINFLPNAVYSPVACIQLTLKTARAVGLRTDRLIFEFTENEEMVDTDHVRTIIDAYRKMGFTTAIDDFGAGHAGLGLLAKFQTDLIKLDMDLIRDLASSLPRRIIVDGVVRMANALGITVIAEGVETAAEYHALRDIGIHYMQGYLFARPGFRSLPAITMPFAERTDRVAAA</sequence>